<reference evidence="4" key="1">
    <citation type="submission" date="2017-02" db="UniProtKB">
        <authorList>
            <consortium name="WormBaseParasite"/>
        </authorList>
    </citation>
    <scope>IDENTIFICATION</scope>
</reference>
<gene>
    <name evidence="2" type="ORF">HPLM_LOCUS19469</name>
</gene>
<proteinExistence type="predicted"/>
<accession>A0A0N4X535</accession>
<feature type="coiled-coil region" evidence="1">
    <location>
        <begin position="52"/>
        <end position="100"/>
    </location>
</feature>
<evidence type="ECO:0000256" key="1">
    <source>
        <dbReference type="SAM" id="Coils"/>
    </source>
</evidence>
<dbReference type="Proteomes" id="UP000268014">
    <property type="component" value="Unassembled WGS sequence"/>
</dbReference>
<keyword evidence="3" id="KW-1185">Reference proteome</keyword>
<sequence>MEPANELNVAERQSKLDGADVLISLQEENKCGTDEDGELHPNGIRHRIILPEEQLRDRLDEVERLSQLATSESLRADGAQNVLKEEASELESLMRGIKQKDGIFAGLEDEVVKTAGKPDRRIGSKAGKVALCADRRTCISGEFDSFSSATTAPSSQVFDKPWQRDLQSYIYTVPRLNGSRPWLYDEDLVVLDEVESVDTPENADAEASRNAFHRRLDILRFRQPTSCKDSQEDKVAGLELEL</sequence>
<protein>
    <submittedName>
        <fullName evidence="4">Fibrous sheath-interacting protein 1</fullName>
    </submittedName>
</protein>
<dbReference type="AlphaFoldDB" id="A0A0N4X535"/>
<evidence type="ECO:0000313" key="2">
    <source>
        <dbReference type="EMBL" id="VDO77435.1"/>
    </source>
</evidence>
<reference evidence="2 3" key="2">
    <citation type="submission" date="2018-11" db="EMBL/GenBank/DDBJ databases">
        <authorList>
            <consortium name="Pathogen Informatics"/>
        </authorList>
    </citation>
    <scope>NUCLEOTIDE SEQUENCE [LARGE SCALE GENOMIC DNA]</scope>
    <source>
        <strain evidence="2 3">MHpl1</strain>
    </source>
</reference>
<keyword evidence="1" id="KW-0175">Coiled coil</keyword>
<dbReference type="EMBL" id="UZAF01021350">
    <property type="protein sequence ID" value="VDO77435.1"/>
    <property type="molecule type" value="Genomic_DNA"/>
</dbReference>
<evidence type="ECO:0000313" key="4">
    <source>
        <dbReference type="WBParaSite" id="HPLM_0001947701-mRNA-1"/>
    </source>
</evidence>
<organism evidence="4">
    <name type="scientific">Haemonchus placei</name>
    <name type="common">Barber's pole worm</name>
    <dbReference type="NCBI Taxonomy" id="6290"/>
    <lineage>
        <taxon>Eukaryota</taxon>
        <taxon>Metazoa</taxon>
        <taxon>Ecdysozoa</taxon>
        <taxon>Nematoda</taxon>
        <taxon>Chromadorea</taxon>
        <taxon>Rhabditida</taxon>
        <taxon>Rhabditina</taxon>
        <taxon>Rhabditomorpha</taxon>
        <taxon>Strongyloidea</taxon>
        <taxon>Trichostrongylidae</taxon>
        <taxon>Haemonchus</taxon>
    </lineage>
</organism>
<dbReference type="OrthoDB" id="5322683at2759"/>
<dbReference type="WBParaSite" id="HPLM_0001947701-mRNA-1">
    <property type="protein sequence ID" value="HPLM_0001947701-mRNA-1"/>
    <property type="gene ID" value="HPLM_0001947701"/>
</dbReference>
<name>A0A0N4X535_HAEPC</name>
<evidence type="ECO:0000313" key="3">
    <source>
        <dbReference type="Proteomes" id="UP000268014"/>
    </source>
</evidence>